<comment type="caution">
    <text evidence="2">The sequence shown here is derived from an EMBL/GenBank/DDBJ whole genome shotgun (WGS) entry which is preliminary data.</text>
</comment>
<keyword evidence="3" id="KW-1185">Reference proteome</keyword>
<evidence type="ECO:0000256" key="1">
    <source>
        <dbReference type="SAM" id="MobiDB-lite"/>
    </source>
</evidence>
<reference evidence="2" key="1">
    <citation type="submission" date="2016-10" db="EMBL/GenBank/DDBJ databases">
        <authorList>
            <person name="Benchimol M."/>
            <person name="Almeida L.G."/>
            <person name="Vasconcelos A.T."/>
            <person name="Perreira-Neves A."/>
            <person name="Rosa I.A."/>
            <person name="Tasca T."/>
            <person name="Bogo M.R."/>
            <person name="de Souza W."/>
        </authorList>
    </citation>
    <scope>NUCLEOTIDE SEQUENCE [LARGE SCALE GENOMIC DNA]</scope>
    <source>
        <strain evidence="2">K</strain>
    </source>
</reference>
<dbReference type="VEuPathDB" id="TrichDB:TRFO_02219"/>
<feature type="compositionally biased region" description="Polar residues" evidence="1">
    <location>
        <begin position="81"/>
        <end position="94"/>
    </location>
</feature>
<protein>
    <submittedName>
        <fullName evidence="2">Uncharacterized protein</fullName>
    </submittedName>
</protein>
<evidence type="ECO:0000313" key="2">
    <source>
        <dbReference type="EMBL" id="OHS95239.1"/>
    </source>
</evidence>
<organism evidence="2 3">
    <name type="scientific">Tritrichomonas foetus</name>
    <dbReference type="NCBI Taxonomy" id="1144522"/>
    <lineage>
        <taxon>Eukaryota</taxon>
        <taxon>Metamonada</taxon>
        <taxon>Parabasalia</taxon>
        <taxon>Tritrichomonadida</taxon>
        <taxon>Tritrichomonadidae</taxon>
        <taxon>Tritrichomonas</taxon>
    </lineage>
</organism>
<dbReference type="GeneID" id="94825253"/>
<dbReference type="Proteomes" id="UP000179807">
    <property type="component" value="Unassembled WGS sequence"/>
</dbReference>
<dbReference type="RefSeq" id="XP_068348376.1">
    <property type="nucleotide sequence ID" value="XM_068490549.1"/>
</dbReference>
<feature type="region of interest" description="Disordered" evidence="1">
    <location>
        <begin position="50"/>
        <end position="97"/>
    </location>
</feature>
<sequence>MDFTKFSKNSMHYIIIKKKKKKIKKIADTTMIEEEVDNKTNILCDGLKVIDDEEEDRNEGEDKNKEEPDICQDNDFENSDDNNPNNQEKGNSESINKKNDECQQKYGIDLSEIHPNLLKSPYMSEPFAFAQYKINKHPQMRKSCPQMISSRPKVIVPTKNYGMKKFRIEPYVTPVEYPERSKMFNKEEMKYKEYLNNKYKMMYSNTPYNVDIISIREKSIVSANEKMKEFQEEEIKQRQTINKESEIAVLESKKHDLFHGDEFYSPHDKSLRIIPVSDRIEYRSPRRFNVNQNQQ</sequence>
<proteinExistence type="predicted"/>
<name>A0A1J4JAH8_9EUKA</name>
<dbReference type="AlphaFoldDB" id="A0A1J4JAH8"/>
<accession>A0A1J4JAH8</accession>
<evidence type="ECO:0000313" key="3">
    <source>
        <dbReference type="Proteomes" id="UP000179807"/>
    </source>
</evidence>
<feature type="compositionally biased region" description="Acidic residues" evidence="1">
    <location>
        <begin position="69"/>
        <end position="80"/>
    </location>
</feature>
<dbReference type="EMBL" id="MLAK01001259">
    <property type="protein sequence ID" value="OHS95239.1"/>
    <property type="molecule type" value="Genomic_DNA"/>
</dbReference>
<gene>
    <name evidence="2" type="ORF">TRFO_02219</name>
</gene>